<reference evidence="2 3" key="1">
    <citation type="submission" date="2024-06" db="EMBL/GenBank/DDBJ databases">
        <title>Genomic Encyclopedia of Type Strains, Phase IV (KMG-IV): sequencing the most valuable type-strain genomes for metagenomic binning, comparative biology and taxonomic classification.</title>
        <authorList>
            <person name="Goeker M."/>
        </authorList>
    </citation>
    <scope>NUCLEOTIDE SEQUENCE [LARGE SCALE GENOMIC DNA]</scope>
    <source>
        <strain evidence="2 3">DSM 17809</strain>
    </source>
</reference>
<keyword evidence="3" id="KW-1185">Reference proteome</keyword>
<sequence>MVTLLAGGLLAIGAGLVGVARRTHGVPPLWRSKIALAGALVCLALGAVLVVLDPSALVETPVLFVAGFCLFEGSLALLSLMAAAGRPQPKWLS</sequence>
<feature type="transmembrane region" description="Helical" evidence="1">
    <location>
        <begin position="34"/>
        <end position="52"/>
    </location>
</feature>
<proteinExistence type="predicted"/>
<name>A0ABV2EMN6_9CAUL</name>
<dbReference type="EMBL" id="JBEPLU010000003">
    <property type="protein sequence ID" value="MET3528323.1"/>
    <property type="molecule type" value="Genomic_DNA"/>
</dbReference>
<feature type="transmembrane region" description="Helical" evidence="1">
    <location>
        <begin position="64"/>
        <end position="84"/>
    </location>
</feature>
<evidence type="ECO:0000256" key="1">
    <source>
        <dbReference type="SAM" id="Phobius"/>
    </source>
</evidence>
<evidence type="ECO:0000313" key="2">
    <source>
        <dbReference type="EMBL" id="MET3528323.1"/>
    </source>
</evidence>
<evidence type="ECO:0000313" key="3">
    <source>
        <dbReference type="Proteomes" id="UP001549110"/>
    </source>
</evidence>
<accession>A0ABV2EMN6</accession>
<keyword evidence="1" id="KW-1133">Transmembrane helix</keyword>
<dbReference type="RefSeq" id="WP_354298262.1">
    <property type="nucleotide sequence ID" value="NZ_JBEPLU010000003.1"/>
</dbReference>
<comment type="caution">
    <text evidence="2">The sequence shown here is derived from an EMBL/GenBank/DDBJ whole genome shotgun (WGS) entry which is preliminary data.</text>
</comment>
<dbReference type="Proteomes" id="UP001549110">
    <property type="component" value="Unassembled WGS sequence"/>
</dbReference>
<gene>
    <name evidence="2" type="ORF">ABID41_003462</name>
</gene>
<keyword evidence="1" id="KW-0812">Transmembrane</keyword>
<organism evidence="2 3">
    <name type="scientific">Phenylobacterium koreense</name>
    <dbReference type="NCBI Taxonomy" id="266125"/>
    <lineage>
        <taxon>Bacteria</taxon>
        <taxon>Pseudomonadati</taxon>
        <taxon>Pseudomonadota</taxon>
        <taxon>Alphaproteobacteria</taxon>
        <taxon>Caulobacterales</taxon>
        <taxon>Caulobacteraceae</taxon>
        <taxon>Phenylobacterium</taxon>
    </lineage>
</organism>
<protein>
    <submittedName>
        <fullName evidence="2">Uncharacterized membrane protein YgdD (TMEM256/DUF423 family)</fullName>
    </submittedName>
</protein>
<keyword evidence="1" id="KW-0472">Membrane</keyword>